<organism evidence="2">
    <name type="scientific">Escherichia coli</name>
    <dbReference type="NCBI Taxonomy" id="562"/>
    <lineage>
        <taxon>Bacteria</taxon>
        <taxon>Pseudomonadati</taxon>
        <taxon>Pseudomonadota</taxon>
        <taxon>Gammaproteobacteria</taxon>
        <taxon>Enterobacterales</taxon>
        <taxon>Enterobacteriaceae</taxon>
        <taxon>Escherichia</taxon>
    </lineage>
</organism>
<keyword evidence="1" id="KW-1133">Transmembrane helix</keyword>
<dbReference type="EMBL" id="MW390544">
    <property type="protein sequence ID" value="QRG44964.1"/>
    <property type="molecule type" value="Genomic_DNA"/>
</dbReference>
<proteinExistence type="predicted"/>
<dbReference type="AlphaFoldDB" id="A0A890DK54"/>
<sequence length="38" mass="4690">MQQYYSGGSEFLRFMSFVTMAGLWFVVRLTTDWMYNYY</sequence>
<accession>A0A890DK54</accession>
<keyword evidence="1" id="KW-0472">Membrane</keyword>
<keyword evidence="2" id="KW-0614">Plasmid</keyword>
<reference evidence="2" key="1">
    <citation type="journal article" date="2021" name="Sci. Rep.">
        <title>Antibiotic resistance plasmid composition and architecture in Escherichia coli isolates from meat.</title>
        <authorList>
            <person name="Darphorn T.S."/>
            <person name="Bel K."/>
            <person name="Koenders-van Sint Anneland B.B."/>
            <person name="Brul S."/>
            <person name="Ter Kuile B.H."/>
        </authorList>
    </citation>
    <scope>NUCLEOTIDE SEQUENCE</scope>
    <source>
        <strain evidence="2">ESBL3301</strain>
    </source>
</reference>
<evidence type="ECO:0000256" key="1">
    <source>
        <dbReference type="SAM" id="Phobius"/>
    </source>
</evidence>
<geneLocation type="plasmid" evidence="2">
    <name>pESBL3301-IncF</name>
</geneLocation>
<feature type="transmembrane region" description="Helical" evidence="1">
    <location>
        <begin position="12"/>
        <end position="31"/>
    </location>
</feature>
<evidence type="ECO:0000313" key="2">
    <source>
        <dbReference type="EMBL" id="QRG44964.1"/>
    </source>
</evidence>
<name>A0A890DK54_ECOLX</name>
<keyword evidence="1" id="KW-0812">Transmembrane</keyword>
<protein>
    <submittedName>
        <fullName evidence="2">Uncharacterized protein</fullName>
    </submittedName>
</protein>